<dbReference type="PROSITE" id="PS50404">
    <property type="entry name" value="GST_NTER"/>
    <property type="match status" value="1"/>
</dbReference>
<dbReference type="Proteomes" id="UP000650467">
    <property type="component" value="Unassembled WGS sequence"/>
</dbReference>
<gene>
    <name evidence="2" type="ORF">HXX76_015486</name>
</gene>
<evidence type="ECO:0000313" key="3">
    <source>
        <dbReference type="Proteomes" id="UP000650467"/>
    </source>
</evidence>
<dbReference type="InterPro" id="IPR004046">
    <property type="entry name" value="GST_C"/>
</dbReference>
<dbReference type="Gene3D" id="3.40.30.10">
    <property type="entry name" value="Glutaredoxin"/>
    <property type="match status" value="1"/>
</dbReference>
<dbReference type="OrthoDB" id="414243at2759"/>
<dbReference type="InterPro" id="IPR050213">
    <property type="entry name" value="GST_superfamily"/>
</dbReference>
<dbReference type="InterPro" id="IPR036282">
    <property type="entry name" value="Glutathione-S-Trfase_C_sf"/>
</dbReference>
<reference evidence="2" key="1">
    <citation type="journal article" date="2020" name="bioRxiv">
        <title>Comparative genomics of Chlamydomonas.</title>
        <authorList>
            <person name="Craig R.J."/>
            <person name="Hasan A.R."/>
            <person name="Ness R.W."/>
            <person name="Keightley P.D."/>
        </authorList>
    </citation>
    <scope>NUCLEOTIDE SEQUENCE</scope>
    <source>
        <strain evidence="2">SAG 7.73</strain>
    </source>
</reference>
<dbReference type="PANTHER" id="PTHR11571">
    <property type="entry name" value="GLUTATHIONE S-TRANSFERASE"/>
    <property type="match status" value="1"/>
</dbReference>
<protein>
    <recommendedName>
        <fullName evidence="1">GST N-terminal domain-containing protein</fullName>
    </recommendedName>
</protein>
<dbReference type="SUPFAM" id="SSF47616">
    <property type="entry name" value="GST C-terminal domain-like"/>
    <property type="match status" value="1"/>
</dbReference>
<dbReference type="PANTHER" id="PTHR11571:SF263">
    <property type="entry name" value="GLUTATHIONE S-TRANSFERASE"/>
    <property type="match status" value="1"/>
</dbReference>
<dbReference type="FunFam" id="3.40.30.10:FF:000630">
    <property type="entry name" value="Predicted protein"/>
    <property type="match status" value="1"/>
</dbReference>
<dbReference type="GO" id="GO:0004364">
    <property type="term" value="F:glutathione transferase activity"/>
    <property type="evidence" value="ECO:0007669"/>
    <property type="project" value="TreeGrafter"/>
</dbReference>
<dbReference type="EMBL" id="JAEHOC010000083">
    <property type="protein sequence ID" value="KAG2423230.1"/>
    <property type="molecule type" value="Genomic_DNA"/>
</dbReference>
<name>A0A835SMN0_CHLIN</name>
<comment type="caution">
    <text evidence="2">The sequence shown here is derived from an EMBL/GenBank/DDBJ whole genome shotgun (WGS) entry which is preliminary data.</text>
</comment>
<evidence type="ECO:0000259" key="1">
    <source>
        <dbReference type="PROSITE" id="PS50404"/>
    </source>
</evidence>
<evidence type="ECO:0000313" key="2">
    <source>
        <dbReference type="EMBL" id="KAG2423230.1"/>
    </source>
</evidence>
<organism evidence="2 3">
    <name type="scientific">Chlamydomonas incerta</name>
    <dbReference type="NCBI Taxonomy" id="51695"/>
    <lineage>
        <taxon>Eukaryota</taxon>
        <taxon>Viridiplantae</taxon>
        <taxon>Chlorophyta</taxon>
        <taxon>core chlorophytes</taxon>
        <taxon>Chlorophyceae</taxon>
        <taxon>CS clade</taxon>
        <taxon>Chlamydomonadales</taxon>
        <taxon>Chlamydomonadaceae</taxon>
        <taxon>Chlamydomonas</taxon>
    </lineage>
</organism>
<feature type="domain" description="GST N-terminal" evidence="1">
    <location>
        <begin position="11"/>
        <end position="95"/>
    </location>
</feature>
<sequence>MSAPAPAEQQPWELWYWPGIKGRGEYVRLVFEEAGVPYKDMGQSAGFAGIMEFVWKGGNAGFPIRAPPAVRRGDFTLSGTPVVMAYLGRQFGLMPADPEAAAHVEQLLAVVTDGVGEGRLAFHPKDHYASHKTQVAESVPYIKQYGEQRLPKVGSGVRGSCVIYFVLFIPFPTCRCASALSLCPALSNLAFPLNHMSLFWPGACCLAPGSSSWSPGKSCYLAYWEEVLSKNPTRSGFLVGADISVADLAVYQFMAAAQQHYRQWYDAVEAPAAKAHQARIAARPRLAAYLASDRCLPWDGDSMM</sequence>
<dbReference type="InterPro" id="IPR036249">
    <property type="entry name" value="Thioredoxin-like_sf"/>
</dbReference>
<dbReference type="Pfam" id="PF14497">
    <property type="entry name" value="GST_C_3"/>
    <property type="match status" value="1"/>
</dbReference>
<dbReference type="InterPro" id="IPR004045">
    <property type="entry name" value="Glutathione_S-Trfase_N"/>
</dbReference>
<dbReference type="SUPFAM" id="SSF52833">
    <property type="entry name" value="Thioredoxin-like"/>
    <property type="match status" value="1"/>
</dbReference>
<accession>A0A835SMN0</accession>
<dbReference type="Gene3D" id="1.20.1050.10">
    <property type="match status" value="1"/>
</dbReference>
<dbReference type="GO" id="GO:0006749">
    <property type="term" value="P:glutathione metabolic process"/>
    <property type="evidence" value="ECO:0007669"/>
    <property type="project" value="TreeGrafter"/>
</dbReference>
<proteinExistence type="predicted"/>
<keyword evidence="3" id="KW-1185">Reference proteome</keyword>
<dbReference type="AlphaFoldDB" id="A0A835SMN0"/>